<evidence type="ECO:0000313" key="7">
    <source>
        <dbReference type="EMBL" id="PVE47655.1"/>
    </source>
</evidence>
<evidence type="ECO:0000256" key="5">
    <source>
        <dbReference type="ARBA" id="ARBA00023136"/>
    </source>
</evidence>
<dbReference type="Proteomes" id="UP000244810">
    <property type="component" value="Unassembled WGS sequence"/>
</dbReference>
<evidence type="ECO:0000256" key="6">
    <source>
        <dbReference type="SAM" id="Phobius"/>
    </source>
</evidence>
<evidence type="ECO:0000256" key="2">
    <source>
        <dbReference type="ARBA" id="ARBA00022475"/>
    </source>
</evidence>
<feature type="transmembrane region" description="Helical" evidence="6">
    <location>
        <begin position="378"/>
        <end position="397"/>
    </location>
</feature>
<reference evidence="7 8" key="1">
    <citation type="journal article" date="2011" name="Syst. Appl. Microbiol.">
        <title>Defluviimonas denitrificans gen. nov., sp. nov., and Pararhodobacter aggregans gen. nov., sp. nov., non-phototrophic Rhodobacteraceae from the biofilter of a marine aquaculture.</title>
        <authorList>
            <person name="Foesel B.U."/>
            <person name="Drake H.L."/>
            <person name="Schramm A."/>
        </authorList>
    </citation>
    <scope>NUCLEOTIDE SEQUENCE [LARGE SCALE GENOMIC DNA]</scope>
    <source>
        <strain evidence="7 8">D1-19</strain>
    </source>
</reference>
<feature type="transmembrane region" description="Helical" evidence="6">
    <location>
        <begin position="93"/>
        <end position="112"/>
    </location>
</feature>
<proteinExistence type="predicted"/>
<dbReference type="PANTHER" id="PTHR30482">
    <property type="entry name" value="HIGH-AFFINITY BRANCHED-CHAIN AMINO ACID TRANSPORT SYSTEM PERMEASE"/>
    <property type="match status" value="1"/>
</dbReference>
<dbReference type="RefSeq" id="WP_107751027.1">
    <property type="nucleotide sequence ID" value="NZ_QBKF01000003.1"/>
</dbReference>
<dbReference type="InterPro" id="IPR043428">
    <property type="entry name" value="LivM-like"/>
</dbReference>
<dbReference type="InterPro" id="IPR001851">
    <property type="entry name" value="ABC_transp_permease"/>
</dbReference>
<accession>A0A2T7USD7</accession>
<evidence type="ECO:0000256" key="4">
    <source>
        <dbReference type="ARBA" id="ARBA00022989"/>
    </source>
</evidence>
<organism evidence="7 8">
    <name type="scientific">Pararhodobacter aggregans</name>
    <dbReference type="NCBI Taxonomy" id="404875"/>
    <lineage>
        <taxon>Bacteria</taxon>
        <taxon>Pseudomonadati</taxon>
        <taxon>Pseudomonadota</taxon>
        <taxon>Alphaproteobacteria</taxon>
        <taxon>Rhodobacterales</taxon>
        <taxon>Paracoccaceae</taxon>
        <taxon>Pararhodobacter</taxon>
    </lineage>
</organism>
<dbReference type="Pfam" id="PF02653">
    <property type="entry name" value="BPD_transp_2"/>
    <property type="match status" value="1"/>
</dbReference>
<dbReference type="CDD" id="cd06581">
    <property type="entry name" value="TM_PBP1_LivM_like"/>
    <property type="match status" value="1"/>
</dbReference>
<keyword evidence="3 6" id="KW-0812">Transmembrane</keyword>
<dbReference type="AlphaFoldDB" id="A0A2T7USD7"/>
<feature type="transmembrane region" description="Helical" evidence="6">
    <location>
        <begin position="258"/>
        <end position="281"/>
    </location>
</feature>
<name>A0A2T7USD7_9RHOB</name>
<feature type="transmembrane region" description="Helical" evidence="6">
    <location>
        <begin position="170"/>
        <end position="188"/>
    </location>
</feature>
<keyword evidence="8" id="KW-1185">Reference proteome</keyword>
<comment type="caution">
    <text evidence="7">The sequence shown here is derived from an EMBL/GenBank/DDBJ whole genome shotgun (WGS) entry which is preliminary data.</text>
</comment>
<evidence type="ECO:0000256" key="1">
    <source>
        <dbReference type="ARBA" id="ARBA00004651"/>
    </source>
</evidence>
<feature type="transmembrane region" description="Helical" evidence="6">
    <location>
        <begin position="293"/>
        <end position="315"/>
    </location>
</feature>
<gene>
    <name evidence="7" type="ORF">DDE23_09420</name>
</gene>
<dbReference type="GO" id="GO:0005886">
    <property type="term" value="C:plasma membrane"/>
    <property type="evidence" value="ECO:0007669"/>
    <property type="project" value="UniProtKB-SubCell"/>
</dbReference>
<keyword evidence="5 6" id="KW-0472">Membrane</keyword>
<evidence type="ECO:0000313" key="8">
    <source>
        <dbReference type="Proteomes" id="UP000244810"/>
    </source>
</evidence>
<feature type="transmembrane region" description="Helical" evidence="6">
    <location>
        <begin position="34"/>
        <end position="53"/>
    </location>
</feature>
<feature type="transmembrane region" description="Helical" evidence="6">
    <location>
        <begin position="119"/>
        <end position="139"/>
    </location>
</feature>
<dbReference type="GO" id="GO:0015658">
    <property type="term" value="F:branched-chain amino acid transmembrane transporter activity"/>
    <property type="evidence" value="ECO:0007669"/>
    <property type="project" value="InterPro"/>
</dbReference>
<feature type="transmembrane region" description="Helical" evidence="6">
    <location>
        <begin position="65"/>
        <end position="87"/>
    </location>
</feature>
<comment type="subcellular location">
    <subcellularLocation>
        <location evidence="1">Cell membrane</location>
        <topology evidence="1">Multi-pass membrane protein</topology>
    </subcellularLocation>
</comment>
<protein>
    <submittedName>
        <fullName evidence="7">Branched-chain amino acid ABC transporter permease</fullName>
    </submittedName>
</protein>
<dbReference type="OrthoDB" id="9804361at2"/>
<dbReference type="PANTHER" id="PTHR30482:SF17">
    <property type="entry name" value="ABC TRANSPORTER ATP-BINDING PROTEIN"/>
    <property type="match status" value="1"/>
</dbReference>
<sequence length="421" mass="44464">MPNANLRTLIAALLLLVIAGLFLAAPWLGSRATILMVTQAVILACFAMAYNVLLGQTGLLSFGPAVYFGIGAFSALYAVNGISSGQLPLPLELVPLLAGGAGLVAALVFGLISLRSGQIAFAMITMGLAELTHVFAMVFPSVFGGERGVSIDRMVENTLTGWGYGRPDEIYWLVLFWAVLSIATLAWLTRTPLGRLANAVRDNEQRVAFLGYSPARIRYLQFALSGLFSGLAGGLFALTYEIANADIFGLQTSAGVLIAAYVGGIGSVFGPALGAIVVTLLEFRLARATEAWLLYYGLIFMGIVMFAPQGLWGLLTGVPTAIGREGFAVWLTQRLKGLALLLPGFVGGVLIVEMSSHRANAYDPHLPMHLLGLDAFSPLNWVLALGLVAVSAALLLARRRQAGRRRRDGLTAGAALAGGAE</sequence>
<evidence type="ECO:0000256" key="3">
    <source>
        <dbReference type="ARBA" id="ARBA00022692"/>
    </source>
</evidence>
<dbReference type="EMBL" id="QDDR01000004">
    <property type="protein sequence ID" value="PVE47655.1"/>
    <property type="molecule type" value="Genomic_DNA"/>
</dbReference>
<keyword evidence="4 6" id="KW-1133">Transmembrane helix</keyword>
<feature type="transmembrane region" description="Helical" evidence="6">
    <location>
        <begin position="219"/>
        <end position="238"/>
    </location>
</feature>
<keyword evidence="2" id="KW-1003">Cell membrane</keyword>